<evidence type="ECO:0000313" key="1">
    <source>
        <dbReference type="EMBL" id="CAG6626146.1"/>
    </source>
</evidence>
<accession>A0A8D8Q6L4</accession>
<name>A0A8D8Q6L4_9HEMI</name>
<sequence length="126" mass="14410">MLWWTHFAAVGATRYSLRSNVDRLFLLTSTPPNFVLPNTMPLYTGWLTRYNSYWVISTHWHLRYKVTWYSYLPPGVVQRTQGPVLVSNIFSPSMGVGGVYLTWRAGLAPILDTICPVRVMCLSSSH</sequence>
<organism evidence="1">
    <name type="scientific">Cacopsylla melanoneura</name>
    <dbReference type="NCBI Taxonomy" id="428564"/>
    <lineage>
        <taxon>Eukaryota</taxon>
        <taxon>Metazoa</taxon>
        <taxon>Ecdysozoa</taxon>
        <taxon>Arthropoda</taxon>
        <taxon>Hexapoda</taxon>
        <taxon>Insecta</taxon>
        <taxon>Pterygota</taxon>
        <taxon>Neoptera</taxon>
        <taxon>Paraneoptera</taxon>
        <taxon>Hemiptera</taxon>
        <taxon>Sternorrhyncha</taxon>
        <taxon>Psylloidea</taxon>
        <taxon>Psyllidae</taxon>
        <taxon>Psyllinae</taxon>
        <taxon>Cacopsylla</taxon>
    </lineage>
</organism>
<proteinExistence type="predicted"/>
<protein>
    <submittedName>
        <fullName evidence="1">Uncharacterized protein</fullName>
    </submittedName>
</protein>
<dbReference type="AlphaFoldDB" id="A0A8D8Q6L4"/>
<reference evidence="1" key="1">
    <citation type="submission" date="2021-05" db="EMBL/GenBank/DDBJ databases">
        <authorList>
            <person name="Alioto T."/>
            <person name="Alioto T."/>
            <person name="Gomez Garrido J."/>
        </authorList>
    </citation>
    <scope>NUCLEOTIDE SEQUENCE</scope>
</reference>
<dbReference type="EMBL" id="HBUF01061902">
    <property type="protein sequence ID" value="CAG6626146.1"/>
    <property type="molecule type" value="Transcribed_RNA"/>
</dbReference>